<name>A0A964E1U3_9PROT</name>
<accession>A0A964E1U3</accession>
<dbReference type="InterPro" id="IPR002639">
    <property type="entry name" value="UreF"/>
</dbReference>
<evidence type="ECO:0000313" key="5">
    <source>
        <dbReference type="Proteomes" id="UP000721844"/>
    </source>
</evidence>
<dbReference type="InterPro" id="IPR038277">
    <property type="entry name" value="UreF_sf"/>
</dbReference>
<proteinExistence type="inferred from homology"/>
<dbReference type="PANTHER" id="PTHR33620:SF1">
    <property type="entry name" value="UREASE ACCESSORY PROTEIN F"/>
    <property type="match status" value="1"/>
</dbReference>
<dbReference type="Pfam" id="PF01730">
    <property type="entry name" value="UreF"/>
    <property type="match status" value="1"/>
</dbReference>
<evidence type="ECO:0000256" key="1">
    <source>
        <dbReference type="ARBA" id="ARBA00022988"/>
    </source>
</evidence>
<comment type="caution">
    <text evidence="4">The sequence shown here is derived from an EMBL/GenBank/DDBJ whole genome shotgun (WGS) entry which is preliminary data.</text>
</comment>
<sequence length="225" mass="23734">MTEPASLSDDGFLKLLTWLSPAFPTGGFAYSHGIEWAVETGDAKSTAGIVGWIVDILEQGSGRTDAILLRHAHRAAGDAEALAEIAALAAALPGCRERLLETTAQGNAFIAAARAWPHPILQQLGDDIAYPVAVGAIAASHGIAEERATLGFLHTFAANLVSSAVRIIPLGQQAGLRILAALEPVLVAVCNDSRHQTLDDIGSSSIRADLAAMHHETQYTRLFRT</sequence>
<evidence type="ECO:0000313" key="4">
    <source>
        <dbReference type="EMBL" id="MCB8878895.1"/>
    </source>
</evidence>
<dbReference type="AlphaFoldDB" id="A0A964E1U3"/>
<reference evidence="4 5" key="1">
    <citation type="journal article" date="2021" name="Microorganisms">
        <title>Acidisoma silvae sp. nov. and Acidisomacellulosilytica sp. nov., Two Acidophilic Bacteria Isolated from Decaying Wood, Hydrolyzing Cellulose and Producing Poly-3-hydroxybutyrate.</title>
        <authorList>
            <person name="Mieszkin S."/>
            <person name="Pouder E."/>
            <person name="Uroz S."/>
            <person name="Simon-Colin C."/>
            <person name="Alain K."/>
        </authorList>
    </citation>
    <scope>NUCLEOTIDE SEQUENCE [LARGE SCALE GENOMIC DNA]</scope>
    <source>
        <strain evidence="4 5">HW T5.17</strain>
    </source>
</reference>
<dbReference type="PIRSF" id="PIRSF009467">
    <property type="entry name" value="Ureas_acces_UreF"/>
    <property type="match status" value="1"/>
</dbReference>
<dbReference type="Proteomes" id="UP000721844">
    <property type="component" value="Unassembled WGS sequence"/>
</dbReference>
<dbReference type="EMBL" id="JAESVA010000001">
    <property type="protein sequence ID" value="MCB8878895.1"/>
    <property type="molecule type" value="Genomic_DNA"/>
</dbReference>
<comment type="subunit">
    <text evidence="3">UreD, UreF and UreG form a complex that acts as a GTP-hydrolysis-dependent molecular chaperone, activating the urease apoprotein by helping to assemble the nickel containing metallocenter of UreC. The UreE protein probably delivers the nickel.</text>
</comment>
<comment type="similarity">
    <text evidence="3">Belongs to the UreF family.</text>
</comment>
<keyword evidence="3" id="KW-0963">Cytoplasm</keyword>
<dbReference type="Gene3D" id="1.10.4190.10">
    <property type="entry name" value="Urease accessory protein UreF"/>
    <property type="match status" value="1"/>
</dbReference>
<evidence type="ECO:0000256" key="3">
    <source>
        <dbReference type="HAMAP-Rule" id="MF_01385"/>
    </source>
</evidence>
<dbReference type="HAMAP" id="MF_01385">
    <property type="entry name" value="UreF"/>
    <property type="match status" value="1"/>
</dbReference>
<comment type="function">
    <text evidence="3">Required for maturation of urease via the functional incorporation of the urease nickel metallocenter.</text>
</comment>
<dbReference type="PANTHER" id="PTHR33620">
    <property type="entry name" value="UREASE ACCESSORY PROTEIN F"/>
    <property type="match status" value="1"/>
</dbReference>
<evidence type="ECO:0000256" key="2">
    <source>
        <dbReference type="ARBA" id="ARBA00023186"/>
    </source>
</evidence>
<keyword evidence="2 3" id="KW-0143">Chaperone</keyword>
<protein>
    <recommendedName>
        <fullName evidence="3">Urease accessory protein UreF</fullName>
    </recommendedName>
</protein>
<keyword evidence="1 3" id="KW-0996">Nickel insertion</keyword>
<gene>
    <name evidence="3" type="primary">ureF</name>
    <name evidence="4" type="ORF">ACELLULO517_01520</name>
</gene>
<organism evidence="4 5">
    <name type="scientific">Acidisoma cellulosilyticum</name>
    <dbReference type="NCBI Taxonomy" id="2802395"/>
    <lineage>
        <taxon>Bacteria</taxon>
        <taxon>Pseudomonadati</taxon>
        <taxon>Pseudomonadota</taxon>
        <taxon>Alphaproteobacteria</taxon>
        <taxon>Acetobacterales</taxon>
        <taxon>Acidocellaceae</taxon>
        <taxon>Acidisoma</taxon>
    </lineage>
</organism>
<comment type="subcellular location">
    <subcellularLocation>
        <location evidence="3">Cytoplasm</location>
    </subcellularLocation>
</comment>
<dbReference type="GO" id="GO:0016151">
    <property type="term" value="F:nickel cation binding"/>
    <property type="evidence" value="ECO:0007669"/>
    <property type="project" value="UniProtKB-UniRule"/>
</dbReference>
<dbReference type="GO" id="GO:0005737">
    <property type="term" value="C:cytoplasm"/>
    <property type="evidence" value="ECO:0007669"/>
    <property type="project" value="UniProtKB-SubCell"/>
</dbReference>
<keyword evidence="5" id="KW-1185">Reference proteome</keyword>